<dbReference type="GO" id="GO:0004177">
    <property type="term" value="F:aminopeptidase activity"/>
    <property type="evidence" value="ECO:0007669"/>
    <property type="project" value="UniProtKB-KW"/>
</dbReference>
<dbReference type="FunFam" id="3.40.630.10:FF:000101">
    <property type="entry name" value="N-acetylated alpha-linked acidic dipeptidase like 1"/>
    <property type="match status" value="1"/>
</dbReference>
<dbReference type="EMBL" id="CAJOBA010035569">
    <property type="protein sequence ID" value="CAF4006749.1"/>
    <property type="molecule type" value="Genomic_DNA"/>
</dbReference>
<evidence type="ECO:0000256" key="2">
    <source>
        <dbReference type="ARBA" id="ARBA00004221"/>
    </source>
</evidence>
<dbReference type="AlphaFoldDB" id="A0A8S2NKX2"/>
<comment type="caution">
    <text evidence="20">The sequence shown here is derived from an EMBL/GenBank/DDBJ whole genome shotgun (WGS) entry which is preliminary data.</text>
</comment>
<proteinExistence type="inferred from homology"/>
<protein>
    <recommendedName>
        <fullName evidence="14">Aminopeptidase NAALADL1</fullName>
    </recommendedName>
    <alternativeName>
        <fullName evidence="15">N-acetylated-alpha-linked acidic dipeptidase-like protein</fullName>
    </alternativeName>
</protein>
<keyword evidence="6" id="KW-0479">Metal-binding</keyword>
<dbReference type="CDD" id="cd02121">
    <property type="entry name" value="PA_GCPII_like"/>
    <property type="match status" value="1"/>
</dbReference>
<dbReference type="Pfam" id="PF04389">
    <property type="entry name" value="Peptidase_M28"/>
    <property type="match status" value="1"/>
</dbReference>
<dbReference type="GO" id="GO:0016324">
    <property type="term" value="C:apical plasma membrane"/>
    <property type="evidence" value="ECO:0007669"/>
    <property type="project" value="UniProtKB-SubCell"/>
</dbReference>
<reference evidence="20" key="1">
    <citation type="submission" date="2021-02" db="EMBL/GenBank/DDBJ databases">
        <authorList>
            <person name="Nowell W R."/>
        </authorList>
    </citation>
    <scope>NUCLEOTIDE SEQUENCE</scope>
</reference>
<dbReference type="PANTHER" id="PTHR10404">
    <property type="entry name" value="N-ACETYLATED-ALPHA-LINKED ACIDIC DIPEPTIDASE"/>
    <property type="match status" value="1"/>
</dbReference>
<evidence type="ECO:0000256" key="4">
    <source>
        <dbReference type="ARBA" id="ARBA00022438"/>
    </source>
</evidence>
<gene>
    <name evidence="19" type="ORF">OVA965_LOCUS23773</name>
    <name evidence="20" type="ORF">TMI583_LOCUS24493</name>
</gene>
<evidence type="ECO:0000313" key="19">
    <source>
        <dbReference type="EMBL" id="CAF1196543.1"/>
    </source>
</evidence>
<evidence type="ECO:0000259" key="17">
    <source>
        <dbReference type="Pfam" id="PF04253"/>
    </source>
</evidence>
<dbReference type="InterPro" id="IPR003137">
    <property type="entry name" value="PA_domain"/>
</dbReference>
<keyword evidence="10" id="KW-0482">Metalloprotease</keyword>
<dbReference type="Gene3D" id="1.20.930.40">
    <property type="entry name" value="Transferrin receptor-like, dimerisation domain"/>
    <property type="match status" value="1"/>
</dbReference>
<dbReference type="InterPro" id="IPR046450">
    <property type="entry name" value="PA_dom_sf"/>
</dbReference>
<evidence type="ECO:0000256" key="14">
    <source>
        <dbReference type="ARBA" id="ARBA00068168"/>
    </source>
</evidence>
<dbReference type="GO" id="GO:0004180">
    <property type="term" value="F:carboxypeptidase activity"/>
    <property type="evidence" value="ECO:0007669"/>
    <property type="project" value="TreeGrafter"/>
</dbReference>
<sequence length="614" mass="68463">ELTSVPHMAGTPDDLRSANVIFDRWKNDGLTVFKPSYNVLLSYPNNETVNRVIVRNGATILVETEGKEKIYDPQLPPTVNPFLAYTPNGTFTSSNLYYANYGRLEDFENLIAKVSLTALQNSTVICRYGKIFRGDKVMHAQQFGAKAAILYNDPQDYAPFGTTQDVTYNNTWFLPDSGAQRGSSYTSNGDPLTPIYPSKDYMFRLNEDIDTLPKIPAQPISYTEARDIMQYMTGEDVPDEWKGAMTVPYKYGGPLNNSNTITVTSYNKREPRDTYNVIGIMEGEIEPGFKPRRSLMFCSWGAEEYGLIGSVEWVQEYVKVLSARIVSYLNLDVAVEGNWTVDVKSSPLLYNVIVDAAKTVPSAYDGSKTVHDKWMEVHNNEPKIEYGLGSGSDFLAFDQLAGSSNFDTSYGFDPKSHGNLGSYPLYHTSYEVFSMVEKFVDPEFKAHQTMGQFTGALALRLSESALIPFSVEHYTKALNIALADLEKEKPLNTNLTSLKISIDEYGAAAVDFVEKAKDIDKNNPYAIRVYNDQLLQLERAFINPHGLASDTPDFKHIIYAPSKGNQYAASGFPSITGAFATGDSEEIKKQISIATYFIKGATSVLKQPFNFITD</sequence>
<dbReference type="FunFam" id="1.20.930.40:FF:000001">
    <property type="entry name" value="N-acetylated-alpha-linked acidic dipeptidase 2"/>
    <property type="match status" value="1"/>
</dbReference>
<dbReference type="InterPro" id="IPR007484">
    <property type="entry name" value="Peptidase_M28"/>
</dbReference>
<dbReference type="Gene3D" id="3.50.30.30">
    <property type="match status" value="1"/>
</dbReference>
<feature type="domain" description="PA" evidence="16">
    <location>
        <begin position="94"/>
        <end position="181"/>
    </location>
</feature>
<dbReference type="InterPro" id="IPR039373">
    <property type="entry name" value="Peptidase_M28B"/>
</dbReference>
<dbReference type="GO" id="GO:0046872">
    <property type="term" value="F:metal ion binding"/>
    <property type="evidence" value="ECO:0007669"/>
    <property type="project" value="UniProtKB-KW"/>
</dbReference>
<comment type="function">
    <text evidence="13">Aminopeptidase with broad substrate specificity. Has lower activity with substrates that have Asp or Glu in the P2' position, or Pro in the P3' position. Lacks activity with substrates that have both Pro in the P3' position and Asp or Glu in the P2' position. Lacks carboxypeptidase activity. Lacks dipeptidyl-peptidase IV type activity.</text>
</comment>
<dbReference type="PANTHER" id="PTHR10404:SF77">
    <property type="entry name" value="GLUTAMATE CARBOXYPEPTIDASE 2 HOMOLOG"/>
    <property type="match status" value="1"/>
</dbReference>
<keyword evidence="8" id="KW-0862">Zinc</keyword>
<keyword evidence="7" id="KW-0378">Hydrolase</keyword>
<comment type="similarity">
    <text evidence="3">Belongs to the peptidase M28 family. M28B subfamily.</text>
</comment>
<evidence type="ECO:0000256" key="15">
    <source>
        <dbReference type="ARBA" id="ARBA00081462"/>
    </source>
</evidence>
<dbReference type="InterPro" id="IPR036757">
    <property type="entry name" value="TFR-like_dimer_dom_sf"/>
</dbReference>
<evidence type="ECO:0000256" key="3">
    <source>
        <dbReference type="ARBA" id="ARBA00005634"/>
    </source>
</evidence>
<dbReference type="Proteomes" id="UP000682733">
    <property type="component" value="Unassembled WGS sequence"/>
</dbReference>
<evidence type="ECO:0000256" key="12">
    <source>
        <dbReference type="ARBA" id="ARBA00023180"/>
    </source>
</evidence>
<accession>A0A8S2NKX2</accession>
<dbReference type="SUPFAM" id="SSF52025">
    <property type="entry name" value="PA domain"/>
    <property type="match status" value="1"/>
</dbReference>
<evidence type="ECO:0000256" key="7">
    <source>
        <dbReference type="ARBA" id="ARBA00022801"/>
    </source>
</evidence>
<evidence type="ECO:0000313" key="21">
    <source>
        <dbReference type="Proteomes" id="UP000682733"/>
    </source>
</evidence>
<keyword evidence="5" id="KW-0645">Protease</keyword>
<dbReference type="GO" id="GO:0006508">
    <property type="term" value="P:proteolysis"/>
    <property type="evidence" value="ECO:0007669"/>
    <property type="project" value="UniProtKB-KW"/>
</dbReference>
<evidence type="ECO:0000256" key="11">
    <source>
        <dbReference type="ARBA" id="ARBA00023157"/>
    </source>
</evidence>
<feature type="non-terminal residue" evidence="20">
    <location>
        <position position="1"/>
    </location>
</feature>
<evidence type="ECO:0000256" key="8">
    <source>
        <dbReference type="ARBA" id="ARBA00022833"/>
    </source>
</evidence>
<dbReference type="Gene3D" id="3.40.630.10">
    <property type="entry name" value="Zn peptidases"/>
    <property type="match status" value="2"/>
</dbReference>
<dbReference type="SUPFAM" id="SSF47672">
    <property type="entry name" value="Transferrin receptor-like dimerisation domain"/>
    <property type="match status" value="1"/>
</dbReference>
<evidence type="ECO:0000256" key="1">
    <source>
        <dbReference type="ARBA" id="ARBA00001947"/>
    </source>
</evidence>
<dbReference type="InterPro" id="IPR007365">
    <property type="entry name" value="TFR-like_dimer_dom"/>
</dbReference>
<keyword evidence="12" id="KW-0325">Glycoprotein</keyword>
<evidence type="ECO:0000256" key="5">
    <source>
        <dbReference type="ARBA" id="ARBA00022670"/>
    </source>
</evidence>
<dbReference type="SUPFAM" id="SSF53187">
    <property type="entry name" value="Zn-dependent exopeptidases"/>
    <property type="match status" value="1"/>
</dbReference>
<evidence type="ECO:0000259" key="16">
    <source>
        <dbReference type="Pfam" id="PF02225"/>
    </source>
</evidence>
<organism evidence="20 21">
    <name type="scientific">Didymodactylos carnosus</name>
    <dbReference type="NCBI Taxonomy" id="1234261"/>
    <lineage>
        <taxon>Eukaryota</taxon>
        <taxon>Metazoa</taxon>
        <taxon>Spiralia</taxon>
        <taxon>Gnathifera</taxon>
        <taxon>Rotifera</taxon>
        <taxon>Eurotatoria</taxon>
        <taxon>Bdelloidea</taxon>
        <taxon>Philodinida</taxon>
        <taxon>Philodinidae</taxon>
        <taxon>Didymodactylos</taxon>
    </lineage>
</organism>
<evidence type="ECO:0000256" key="10">
    <source>
        <dbReference type="ARBA" id="ARBA00023049"/>
    </source>
</evidence>
<keyword evidence="9" id="KW-0106">Calcium</keyword>
<dbReference type="Pfam" id="PF02225">
    <property type="entry name" value="PA"/>
    <property type="match status" value="1"/>
</dbReference>
<dbReference type="GO" id="GO:0008237">
    <property type="term" value="F:metallopeptidase activity"/>
    <property type="evidence" value="ECO:0007669"/>
    <property type="project" value="UniProtKB-KW"/>
</dbReference>
<evidence type="ECO:0000256" key="9">
    <source>
        <dbReference type="ARBA" id="ARBA00022837"/>
    </source>
</evidence>
<evidence type="ECO:0000256" key="13">
    <source>
        <dbReference type="ARBA" id="ARBA00059290"/>
    </source>
</evidence>
<comment type="cofactor">
    <cofactor evidence="1">
        <name>Zn(2+)</name>
        <dbReference type="ChEBI" id="CHEBI:29105"/>
    </cofactor>
</comment>
<keyword evidence="11" id="KW-1015">Disulfide bond</keyword>
<name>A0A8S2NKX2_9BILA</name>
<evidence type="ECO:0000313" key="20">
    <source>
        <dbReference type="EMBL" id="CAF4006749.1"/>
    </source>
</evidence>
<feature type="domain" description="Peptidase M28" evidence="18">
    <location>
        <begin position="288"/>
        <end position="399"/>
    </location>
</feature>
<keyword evidence="4" id="KW-0031">Aminopeptidase</keyword>
<dbReference type="EMBL" id="CAJNOK010014039">
    <property type="protein sequence ID" value="CAF1196543.1"/>
    <property type="molecule type" value="Genomic_DNA"/>
</dbReference>
<feature type="domain" description="Transferrin receptor-like dimerisation" evidence="17">
    <location>
        <begin position="494"/>
        <end position="606"/>
    </location>
</feature>
<dbReference type="Pfam" id="PF04253">
    <property type="entry name" value="TFR_dimer"/>
    <property type="match status" value="1"/>
</dbReference>
<evidence type="ECO:0000256" key="6">
    <source>
        <dbReference type="ARBA" id="ARBA00022723"/>
    </source>
</evidence>
<evidence type="ECO:0000259" key="18">
    <source>
        <dbReference type="Pfam" id="PF04389"/>
    </source>
</evidence>
<comment type="subcellular location">
    <subcellularLocation>
        <location evidence="2">Apical cell membrane</location>
    </subcellularLocation>
</comment>
<dbReference type="Proteomes" id="UP000677228">
    <property type="component" value="Unassembled WGS sequence"/>
</dbReference>